<comment type="caution">
    <text evidence="17">The sequence shown here is derived from an EMBL/GenBank/DDBJ whole genome shotgun (WGS) entry which is preliminary data.</text>
</comment>
<comment type="catalytic activity">
    <reaction evidence="12 14">
        <text>a di-trans,poly-cis-dolichyl beta-D-mannosyl phosphate + L-threonyl-[protein] = 3-O-(alpha-D-mannosyl)-L-threonyl-[protein] + a di-trans,poly-cis-dolichyl phosphate + H(+)</text>
        <dbReference type="Rhea" id="RHEA:53396"/>
        <dbReference type="Rhea" id="RHEA-COMP:11060"/>
        <dbReference type="Rhea" id="RHEA-COMP:13547"/>
        <dbReference type="Rhea" id="RHEA-COMP:19498"/>
        <dbReference type="Rhea" id="RHEA-COMP:19501"/>
        <dbReference type="ChEBI" id="CHEBI:15378"/>
        <dbReference type="ChEBI" id="CHEBI:30013"/>
        <dbReference type="ChEBI" id="CHEBI:57683"/>
        <dbReference type="ChEBI" id="CHEBI:58211"/>
        <dbReference type="ChEBI" id="CHEBI:137323"/>
        <dbReference type="EC" id="2.4.1.109"/>
    </reaction>
</comment>
<dbReference type="UniPathway" id="UPA00378"/>
<feature type="transmembrane region" description="Helical" evidence="14">
    <location>
        <begin position="629"/>
        <end position="647"/>
    </location>
</feature>
<feature type="transmembrane region" description="Helical" evidence="14">
    <location>
        <begin position="596"/>
        <end position="617"/>
    </location>
</feature>
<dbReference type="Pfam" id="PF02366">
    <property type="entry name" value="PMT"/>
    <property type="match status" value="1"/>
</dbReference>
<comment type="similarity">
    <text evidence="3 14">Belongs to the glycosyltransferase 39 family.</text>
</comment>
<feature type="transmembrane region" description="Helical" evidence="14">
    <location>
        <begin position="180"/>
        <end position="203"/>
    </location>
</feature>
<feature type="transmembrane region" description="Helical" evidence="14">
    <location>
        <begin position="141"/>
        <end position="160"/>
    </location>
</feature>
<reference evidence="17 18" key="1">
    <citation type="submission" date="2017-04" db="EMBL/GenBank/DDBJ databases">
        <title>Genome sequencing of [Candida] sorbophila.</title>
        <authorList>
            <person name="Ahn J.O."/>
        </authorList>
    </citation>
    <scope>NUCLEOTIDE SEQUENCE [LARGE SCALE GENOMIC DNA]</scope>
    <source>
        <strain evidence="17 18">DS02</strain>
    </source>
</reference>
<gene>
    <name evidence="17" type="ORF">B9G98_02223</name>
</gene>
<dbReference type="Proteomes" id="UP000238350">
    <property type="component" value="Unassembled WGS sequence"/>
</dbReference>
<dbReference type="InterPro" id="IPR032421">
    <property type="entry name" value="PMT_4TMC"/>
</dbReference>
<dbReference type="InterPro" id="IPR003342">
    <property type="entry name" value="ArnT-like_N"/>
</dbReference>
<evidence type="ECO:0000259" key="16">
    <source>
        <dbReference type="PROSITE" id="PS50919"/>
    </source>
</evidence>
<dbReference type="RefSeq" id="XP_024664548.1">
    <property type="nucleotide sequence ID" value="XM_024808780.1"/>
</dbReference>
<feature type="compositionally biased region" description="Basic and acidic residues" evidence="15">
    <location>
        <begin position="1"/>
        <end position="15"/>
    </location>
</feature>
<dbReference type="GO" id="GO:0005789">
    <property type="term" value="C:endoplasmic reticulum membrane"/>
    <property type="evidence" value="ECO:0007669"/>
    <property type="project" value="UniProtKB-SubCell"/>
</dbReference>
<feature type="transmembrane region" description="Helical" evidence="14">
    <location>
        <begin position="51"/>
        <end position="68"/>
    </location>
</feature>
<dbReference type="PROSITE" id="PS50919">
    <property type="entry name" value="MIR"/>
    <property type="match status" value="3"/>
</dbReference>
<dbReference type="AlphaFoldDB" id="A0A2T0FHX7"/>
<dbReference type="PANTHER" id="PTHR10050:SF46">
    <property type="entry name" value="PROTEIN O-MANNOSYL-TRANSFERASE 2"/>
    <property type="match status" value="1"/>
</dbReference>
<dbReference type="EMBL" id="NDIQ01000021">
    <property type="protein sequence ID" value="PRT54603.1"/>
    <property type="molecule type" value="Genomic_DNA"/>
</dbReference>
<dbReference type="CDD" id="cd23284">
    <property type="entry name" value="beta-trefoil_MIR_PMT2-like"/>
    <property type="match status" value="1"/>
</dbReference>
<sequence length="734" mass="83092">MSSTAFEKEKGELRRRNVASKATKSAATASREAIPPSADGSLFKDWSQVEAIVMPIFFTALAAFTRLWRIGDGTRVIWDEAHFGKFGSFYLKHEYYFDVHPPLGKMLCGLSGWLAHYNGSFGFESGANYPEGMDYVTMREFNALFAILVVPTAYFTAKALKFSLPTVWLVTTMVALELSFSLLGRLILLDSMLMCFTVLTFLSLVKFHNCQSQPFTPKWLFWLAMTGLNIGLTTSVKMVGLFIMAVVGVYTIADLWLRFSKRSDSDNKHYALHWLSRGFFLIVIPLLVFTLCFKIHFSLLYKTGDGLASMSSLFKANLEGSDFESGPMDVAFGSKVTLKNQGLAGGLLHSHIQSYPEGSKQQQVTTYSHVDSNNEWLFEYPRFEEAYNHNQDIKFVTDGQPIRLVHFMTGRNLHSHDVAAPVTKGVLEVSGYGNDTVGDEKDNWVVEIVETLGSEDPTMIHPLTTSFRLRHADLGCYLGVTGATLPPWGFSQGEVVCIRNPARRNKNTWWNLDTHVNARLPDAFNRDLPKSRFLRDFLQLNFAQMASNNALVPDPDKDDSLASSWWEWPILRRGLRLCGWGNDNFRYYLMMLPSNAWLSTVAIGVFVILTIYFVLAWQRQAIEVTPQELTDYLVQGGLPFLGWLMHYLPFMVMSRVTYFHHYMPALYFALFELAFLLDRGTARLSGTVKALIYGVLFASTIGLFLYFSPVVFGMGGEPSDYDYLQWLPNWKQGS</sequence>
<feature type="domain" description="MIR" evidence="16">
    <location>
        <begin position="393"/>
        <end position="449"/>
    </location>
</feature>
<keyword evidence="8" id="KW-0677">Repeat</keyword>
<evidence type="ECO:0000256" key="15">
    <source>
        <dbReference type="SAM" id="MobiDB-lite"/>
    </source>
</evidence>
<accession>A0A2T0FHX7</accession>
<dbReference type="EC" id="2.4.1.109" evidence="4 14"/>
<dbReference type="Pfam" id="PF02815">
    <property type="entry name" value="MIR"/>
    <property type="match status" value="1"/>
</dbReference>
<dbReference type="InterPro" id="IPR016093">
    <property type="entry name" value="MIR_motif"/>
</dbReference>
<dbReference type="Pfam" id="PF16192">
    <property type="entry name" value="PMT_4TMC"/>
    <property type="match status" value="1"/>
</dbReference>
<dbReference type="GO" id="GO:0004169">
    <property type="term" value="F:dolichyl-phosphate-mannose-protein mannosyltransferase activity"/>
    <property type="evidence" value="ECO:0007669"/>
    <property type="project" value="UniProtKB-UniRule"/>
</dbReference>
<dbReference type="SUPFAM" id="SSF82109">
    <property type="entry name" value="MIR domain"/>
    <property type="match status" value="1"/>
</dbReference>
<keyword evidence="7 14" id="KW-0812">Transmembrane</keyword>
<evidence type="ECO:0000256" key="9">
    <source>
        <dbReference type="ARBA" id="ARBA00022824"/>
    </source>
</evidence>
<comment type="pathway">
    <text evidence="2 14">Protein modification; protein glycosylation.</text>
</comment>
<proteinExistence type="inferred from homology"/>
<dbReference type="GeneID" id="36515971"/>
<feature type="transmembrane region" description="Helical" evidence="14">
    <location>
        <begin position="659"/>
        <end position="678"/>
    </location>
</feature>
<evidence type="ECO:0000256" key="14">
    <source>
        <dbReference type="RuleBase" id="RU367007"/>
    </source>
</evidence>
<evidence type="ECO:0000256" key="4">
    <source>
        <dbReference type="ARBA" id="ARBA00012839"/>
    </source>
</evidence>
<dbReference type="SMART" id="SM00472">
    <property type="entry name" value="MIR"/>
    <property type="match status" value="3"/>
</dbReference>
<dbReference type="FunFam" id="2.80.10.50:FF:000012">
    <property type="entry name" value="Protein O-mannosyl-transferase 1"/>
    <property type="match status" value="1"/>
</dbReference>
<dbReference type="STRING" id="45607.A0A2T0FHX7"/>
<evidence type="ECO:0000256" key="13">
    <source>
        <dbReference type="ARBA" id="ARBA00045102"/>
    </source>
</evidence>
<keyword evidence="5 14" id="KW-0328">Glycosyltransferase</keyword>
<evidence type="ECO:0000256" key="10">
    <source>
        <dbReference type="ARBA" id="ARBA00022989"/>
    </source>
</evidence>
<keyword evidence="10 14" id="KW-1133">Transmembrane helix</keyword>
<dbReference type="InterPro" id="IPR027005">
    <property type="entry name" value="PMT-like"/>
</dbReference>
<evidence type="ECO:0000313" key="17">
    <source>
        <dbReference type="EMBL" id="PRT54603.1"/>
    </source>
</evidence>
<name>A0A2T0FHX7_9ASCO</name>
<evidence type="ECO:0000256" key="1">
    <source>
        <dbReference type="ARBA" id="ARBA00004477"/>
    </source>
</evidence>
<evidence type="ECO:0000256" key="5">
    <source>
        <dbReference type="ARBA" id="ARBA00022676"/>
    </source>
</evidence>
<keyword evidence="18" id="KW-1185">Reference proteome</keyword>
<feature type="compositionally biased region" description="Low complexity" evidence="15">
    <location>
        <begin position="19"/>
        <end position="30"/>
    </location>
</feature>
<evidence type="ECO:0000256" key="6">
    <source>
        <dbReference type="ARBA" id="ARBA00022679"/>
    </source>
</evidence>
<comment type="function">
    <text evidence="14">Transfers mannose from Dol-P-mannose to Ser or Thr residues on proteins.</text>
</comment>
<feature type="transmembrane region" description="Helical" evidence="14">
    <location>
        <begin position="278"/>
        <end position="301"/>
    </location>
</feature>
<protein>
    <recommendedName>
        <fullName evidence="4 14">Dolichyl-phosphate-mannose--protein mannosyltransferase</fullName>
        <ecNumber evidence="4 14">2.4.1.109</ecNumber>
    </recommendedName>
</protein>
<evidence type="ECO:0000313" key="18">
    <source>
        <dbReference type="Proteomes" id="UP000238350"/>
    </source>
</evidence>
<comment type="subcellular location">
    <subcellularLocation>
        <location evidence="1 14">Endoplasmic reticulum membrane</location>
        <topology evidence="1 14">Multi-pass membrane protein</topology>
    </subcellularLocation>
</comment>
<evidence type="ECO:0000256" key="8">
    <source>
        <dbReference type="ARBA" id="ARBA00022737"/>
    </source>
</evidence>
<feature type="domain" description="MIR" evidence="16">
    <location>
        <begin position="457"/>
        <end position="515"/>
    </location>
</feature>
<dbReference type="Gene3D" id="2.80.10.50">
    <property type="match status" value="1"/>
</dbReference>
<keyword evidence="9 14" id="KW-0256">Endoplasmic reticulum</keyword>
<evidence type="ECO:0000256" key="12">
    <source>
        <dbReference type="ARBA" id="ARBA00045085"/>
    </source>
</evidence>
<comment type="catalytic activity">
    <reaction evidence="13 14">
        <text>a di-trans,poly-cis-dolichyl beta-D-mannosyl phosphate + L-seryl-[protein] = 3-O-(alpha-D-mannosyl)-L-seryl-[protein] + a di-trans,poly-cis-dolichyl phosphate + H(+)</text>
        <dbReference type="Rhea" id="RHEA:17377"/>
        <dbReference type="Rhea" id="RHEA-COMP:9863"/>
        <dbReference type="Rhea" id="RHEA-COMP:13546"/>
        <dbReference type="Rhea" id="RHEA-COMP:19498"/>
        <dbReference type="Rhea" id="RHEA-COMP:19501"/>
        <dbReference type="ChEBI" id="CHEBI:15378"/>
        <dbReference type="ChEBI" id="CHEBI:29999"/>
        <dbReference type="ChEBI" id="CHEBI:57683"/>
        <dbReference type="ChEBI" id="CHEBI:58211"/>
        <dbReference type="ChEBI" id="CHEBI:137321"/>
        <dbReference type="EC" id="2.4.1.109"/>
    </reaction>
</comment>
<evidence type="ECO:0000256" key="7">
    <source>
        <dbReference type="ARBA" id="ARBA00022692"/>
    </source>
</evidence>
<feature type="transmembrane region" description="Helical" evidence="14">
    <location>
        <begin position="690"/>
        <end position="712"/>
    </location>
</feature>
<keyword evidence="11 14" id="KW-0472">Membrane</keyword>
<feature type="region of interest" description="Disordered" evidence="15">
    <location>
        <begin position="1"/>
        <end position="32"/>
    </location>
</feature>
<dbReference type="OrthoDB" id="292747at2759"/>
<feature type="domain" description="MIR" evidence="16">
    <location>
        <begin position="327"/>
        <end position="381"/>
    </location>
</feature>
<evidence type="ECO:0000256" key="11">
    <source>
        <dbReference type="ARBA" id="ARBA00023136"/>
    </source>
</evidence>
<dbReference type="InterPro" id="IPR036300">
    <property type="entry name" value="MIR_dom_sf"/>
</dbReference>
<evidence type="ECO:0000256" key="3">
    <source>
        <dbReference type="ARBA" id="ARBA00007222"/>
    </source>
</evidence>
<feature type="transmembrane region" description="Helical" evidence="14">
    <location>
        <begin position="238"/>
        <end position="257"/>
    </location>
</feature>
<evidence type="ECO:0000256" key="2">
    <source>
        <dbReference type="ARBA" id="ARBA00004922"/>
    </source>
</evidence>
<dbReference type="PANTHER" id="PTHR10050">
    <property type="entry name" value="DOLICHYL-PHOSPHATE-MANNOSE--PROTEIN MANNOSYLTRANSFERASE"/>
    <property type="match status" value="1"/>
</dbReference>
<keyword evidence="6 14" id="KW-0808">Transferase</keyword>
<feature type="transmembrane region" description="Helical" evidence="14">
    <location>
        <begin position="215"/>
        <end position="232"/>
    </location>
</feature>
<organism evidence="17 18">
    <name type="scientific">Wickerhamiella sorbophila</name>
    <dbReference type="NCBI Taxonomy" id="45607"/>
    <lineage>
        <taxon>Eukaryota</taxon>
        <taxon>Fungi</taxon>
        <taxon>Dikarya</taxon>
        <taxon>Ascomycota</taxon>
        <taxon>Saccharomycotina</taxon>
        <taxon>Dipodascomycetes</taxon>
        <taxon>Dipodascales</taxon>
        <taxon>Trichomonascaceae</taxon>
        <taxon>Wickerhamiella</taxon>
    </lineage>
</organism>